<evidence type="ECO:0000259" key="3">
    <source>
        <dbReference type="Pfam" id="PF00588"/>
    </source>
</evidence>
<dbReference type="Gene3D" id="3.30.1330.30">
    <property type="match status" value="1"/>
</dbReference>
<reference evidence="6" key="1">
    <citation type="submission" date="2016-10" db="EMBL/GenBank/DDBJ databases">
        <authorList>
            <person name="Varghese N."/>
            <person name="Submissions S."/>
        </authorList>
    </citation>
    <scope>NUCLEOTIDE SEQUENCE [LARGE SCALE GENOMIC DNA]</scope>
    <source>
        <strain evidence="6">CGMCC 4.2126</strain>
    </source>
</reference>
<dbReference type="InterPro" id="IPR029026">
    <property type="entry name" value="tRNA_m1G_MTases_N"/>
</dbReference>
<dbReference type="Pfam" id="PF00588">
    <property type="entry name" value="SpoU_methylase"/>
    <property type="match status" value="1"/>
</dbReference>
<dbReference type="AlphaFoldDB" id="A0A1I4A6S9"/>
<dbReference type="GO" id="GO:0008173">
    <property type="term" value="F:RNA methyltransferase activity"/>
    <property type="evidence" value="ECO:0007669"/>
    <property type="project" value="InterPro"/>
</dbReference>
<keyword evidence="2 5" id="KW-0808">Transferase</keyword>
<dbReference type="InterPro" id="IPR001537">
    <property type="entry name" value="SpoU_MeTrfase"/>
</dbReference>
<dbReference type="GO" id="GO:0006396">
    <property type="term" value="P:RNA processing"/>
    <property type="evidence" value="ECO:0007669"/>
    <property type="project" value="InterPro"/>
</dbReference>
<dbReference type="Gene3D" id="3.40.1280.10">
    <property type="match status" value="1"/>
</dbReference>
<dbReference type="InterPro" id="IPR051259">
    <property type="entry name" value="rRNA_Methyltransferase"/>
</dbReference>
<evidence type="ECO:0000313" key="6">
    <source>
        <dbReference type="Proteomes" id="UP000199111"/>
    </source>
</evidence>
<proteinExistence type="predicted"/>
<dbReference type="SUPFAM" id="SSF55315">
    <property type="entry name" value="L30e-like"/>
    <property type="match status" value="1"/>
</dbReference>
<dbReference type="EMBL" id="FOQY01000027">
    <property type="protein sequence ID" value="SFK51556.1"/>
    <property type="molecule type" value="Genomic_DNA"/>
</dbReference>
<keyword evidence="6" id="KW-1185">Reference proteome</keyword>
<dbReference type="SUPFAM" id="SSF75217">
    <property type="entry name" value="alpha/beta knot"/>
    <property type="match status" value="1"/>
</dbReference>
<keyword evidence="1 5" id="KW-0489">Methyltransferase</keyword>
<feature type="domain" description="SpoU L30e-like N-terminal" evidence="4">
    <location>
        <begin position="22"/>
        <end position="111"/>
    </location>
</feature>
<gene>
    <name evidence="5" type="ORF">SAMN05216275_12760</name>
</gene>
<protein>
    <submittedName>
        <fullName evidence="5">RNA methyltransferase, TrmH family</fullName>
    </submittedName>
</protein>
<dbReference type="PANTHER" id="PTHR43191">
    <property type="entry name" value="RRNA METHYLTRANSFERASE 3"/>
    <property type="match status" value="1"/>
</dbReference>
<dbReference type="InterPro" id="IPR029028">
    <property type="entry name" value="Alpha/beta_knot_MTases"/>
</dbReference>
<dbReference type="PANTHER" id="PTHR43191:SF2">
    <property type="entry name" value="RRNA METHYLTRANSFERASE 3, MITOCHONDRIAL"/>
    <property type="match status" value="1"/>
</dbReference>
<evidence type="ECO:0000256" key="2">
    <source>
        <dbReference type="ARBA" id="ARBA00022679"/>
    </source>
</evidence>
<dbReference type="Pfam" id="PF22655">
    <property type="entry name" value="SpoU_sub_bind_like"/>
    <property type="match status" value="1"/>
</dbReference>
<accession>A0A1I4A6S9</accession>
<evidence type="ECO:0000259" key="4">
    <source>
        <dbReference type="Pfam" id="PF22655"/>
    </source>
</evidence>
<dbReference type="InterPro" id="IPR054578">
    <property type="entry name" value="SpoU_sub_bind-like_N"/>
</dbReference>
<organism evidence="5 6">
    <name type="scientific">Streptosporangium canum</name>
    <dbReference type="NCBI Taxonomy" id="324952"/>
    <lineage>
        <taxon>Bacteria</taxon>
        <taxon>Bacillati</taxon>
        <taxon>Actinomycetota</taxon>
        <taxon>Actinomycetes</taxon>
        <taxon>Streptosporangiales</taxon>
        <taxon>Streptosporangiaceae</taxon>
        <taxon>Streptosporangium</taxon>
    </lineage>
</organism>
<evidence type="ECO:0000256" key="1">
    <source>
        <dbReference type="ARBA" id="ARBA00022603"/>
    </source>
</evidence>
<dbReference type="InterPro" id="IPR029064">
    <property type="entry name" value="Ribosomal_eL30-like_sf"/>
</dbReference>
<evidence type="ECO:0000313" key="5">
    <source>
        <dbReference type="EMBL" id="SFK51556.1"/>
    </source>
</evidence>
<feature type="domain" description="tRNA/rRNA methyltransferase SpoU type" evidence="3">
    <location>
        <begin position="132"/>
        <end position="275"/>
    </location>
</feature>
<sequence>MAASPPVRATRPGRVPRVTARNALFQQWQALLTNRTKRQRTGEFLIHGVRPITLAVEHGWPLRTLLYPAGQRLSEWARRLIDDSGVPLAEVAPELLHELGERESDAPELIAVGALLPDDLDRLRPGPGFLGVAFDRPGNPGNIGTLVRSADAFGAAGLIVTGHAADVYDPKSVRASTGSLFSLPVVRRPSPEDVLDWVGAQRDRGLPIRIVGTDESGSTPISGCDLTVPTLLVVGNETAGMSARWREMCDEVVRIPMGGAASSLNAASAGTLVLYEAARQRDFPATDR</sequence>
<dbReference type="GO" id="GO:0032259">
    <property type="term" value="P:methylation"/>
    <property type="evidence" value="ECO:0007669"/>
    <property type="project" value="UniProtKB-KW"/>
</dbReference>
<dbReference type="GO" id="GO:0003723">
    <property type="term" value="F:RNA binding"/>
    <property type="evidence" value="ECO:0007669"/>
    <property type="project" value="InterPro"/>
</dbReference>
<name>A0A1I4A6S9_9ACTN</name>
<dbReference type="Proteomes" id="UP000199111">
    <property type="component" value="Unassembled WGS sequence"/>
</dbReference>